<dbReference type="Pfam" id="PF15749">
    <property type="entry name" value="MRNIP"/>
    <property type="match status" value="1"/>
</dbReference>
<feature type="domain" description="MRN complex-interacting protein N-terminal" evidence="1">
    <location>
        <begin position="2"/>
        <end position="94"/>
    </location>
</feature>
<proteinExistence type="predicted"/>
<dbReference type="OrthoDB" id="5960226at2759"/>
<dbReference type="AlphaFoldDB" id="A0A812BAS1"/>
<dbReference type="PANTHER" id="PTHR15863:SF2">
    <property type="entry name" value="MRN COMPLEX-INTERACTING PROTEIN"/>
    <property type="match status" value="1"/>
</dbReference>
<name>A0A812BAS1_ACAPH</name>
<protein>
    <recommendedName>
        <fullName evidence="1">MRN complex-interacting protein N-terminal domain-containing protein</fullName>
    </recommendedName>
</protein>
<accession>A0A812BAS1</accession>
<sequence length="303" mass="34679">MKKSKKWACKVCGEKQSLIKIYGQGTGAECRQHVQKLNLLQQDMDEKDYQMIINQDFLDISEETDCPNFTSEANRDMKWPQHSESSSSSKWSKFLPCEVDTETNELQMEEVDYIKENNKEKKAGLEEFNKFPCQEKRKNPFSEICFRDSFTNSGYLMKKPRTAPKCDFQLGARCLFNEEAIRIGLHVNNTKLMHVGDGPDLPTIVIGNDSVEFAMYFVYLYSKFSNTSRRSTEDLGRLQASWETSGDHYDGIPTTPNTSSYEFTAPLSSLCYYTIPRCDLSARPSPHDSMASCAVPPVRYCVQ</sequence>
<dbReference type="GO" id="GO:0005634">
    <property type="term" value="C:nucleus"/>
    <property type="evidence" value="ECO:0007669"/>
    <property type="project" value="TreeGrafter"/>
</dbReference>
<dbReference type="EMBL" id="CAHIKZ030000409">
    <property type="protein sequence ID" value="CAE1172803.1"/>
    <property type="molecule type" value="Genomic_DNA"/>
</dbReference>
<dbReference type="PANTHER" id="PTHR15863">
    <property type="entry name" value="MRN COMPLEX-INTERACTING PROTEIN"/>
    <property type="match status" value="1"/>
</dbReference>
<dbReference type="Proteomes" id="UP000597762">
    <property type="component" value="Unassembled WGS sequence"/>
</dbReference>
<evidence type="ECO:0000313" key="3">
    <source>
        <dbReference type="Proteomes" id="UP000597762"/>
    </source>
</evidence>
<dbReference type="GO" id="GO:0007095">
    <property type="term" value="P:mitotic G2 DNA damage checkpoint signaling"/>
    <property type="evidence" value="ECO:0007669"/>
    <property type="project" value="TreeGrafter"/>
</dbReference>
<organism evidence="2 3">
    <name type="scientific">Acanthosepion pharaonis</name>
    <name type="common">Pharaoh cuttlefish</name>
    <name type="synonym">Sepia pharaonis</name>
    <dbReference type="NCBI Taxonomy" id="158019"/>
    <lineage>
        <taxon>Eukaryota</taxon>
        <taxon>Metazoa</taxon>
        <taxon>Spiralia</taxon>
        <taxon>Lophotrochozoa</taxon>
        <taxon>Mollusca</taxon>
        <taxon>Cephalopoda</taxon>
        <taxon>Coleoidea</taxon>
        <taxon>Decapodiformes</taxon>
        <taxon>Sepiida</taxon>
        <taxon>Sepiina</taxon>
        <taxon>Sepiidae</taxon>
        <taxon>Acanthosepion</taxon>
    </lineage>
</organism>
<reference evidence="2" key="1">
    <citation type="submission" date="2021-01" db="EMBL/GenBank/DDBJ databases">
        <authorList>
            <person name="Li R."/>
            <person name="Bekaert M."/>
        </authorList>
    </citation>
    <scope>NUCLEOTIDE SEQUENCE</scope>
    <source>
        <strain evidence="2">Farmed</strain>
    </source>
</reference>
<evidence type="ECO:0000313" key="2">
    <source>
        <dbReference type="EMBL" id="CAE1172803.1"/>
    </source>
</evidence>
<evidence type="ECO:0000259" key="1">
    <source>
        <dbReference type="Pfam" id="PF15749"/>
    </source>
</evidence>
<dbReference type="InterPro" id="IPR049472">
    <property type="entry name" value="MRNIP_N"/>
</dbReference>
<dbReference type="InterPro" id="IPR032739">
    <property type="entry name" value="MRNIP"/>
</dbReference>
<keyword evidence="3" id="KW-1185">Reference proteome</keyword>
<comment type="caution">
    <text evidence="2">The sequence shown here is derived from an EMBL/GenBank/DDBJ whole genome shotgun (WGS) entry which is preliminary data.</text>
</comment>
<gene>
    <name evidence="2" type="ORF">SPHA_12269</name>
</gene>
<dbReference type="GO" id="GO:0003682">
    <property type="term" value="F:chromatin binding"/>
    <property type="evidence" value="ECO:0007669"/>
    <property type="project" value="TreeGrafter"/>
</dbReference>